<evidence type="ECO:0000313" key="2">
    <source>
        <dbReference type="Proteomes" id="UP000789702"/>
    </source>
</evidence>
<keyword evidence="2" id="KW-1185">Reference proteome</keyword>
<feature type="non-terminal residue" evidence="1">
    <location>
        <position position="61"/>
    </location>
</feature>
<comment type="caution">
    <text evidence="1">The sequence shown here is derived from an EMBL/GenBank/DDBJ whole genome shotgun (WGS) entry which is preliminary data.</text>
</comment>
<evidence type="ECO:0000313" key="1">
    <source>
        <dbReference type="EMBL" id="CAG8734116.1"/>
    </source>
</evidence>
<sequence>RQRFFESQYIDPTKDASLFLKNISRVNAVIIVLVRNKEIHELRETMRHFEDRWNKKYNYPY</sequence>
<dbReference type="Proteomes" id="UP000789702">
    <property type="component" value="Unassembled WGS sequence"/>
</dbReference>
<proteinExistence type="predicted"/>
<dbReference type="EMBL" id="CAJVPU010038129">
    <property type="protein sequence ID" value="CAG8734116.1"/>
    <property type="molecule type" value="Genomic_DNA"/>
</dbReference>
<accession>A0ACA9Q4S9</accession>
<reference evidence="1" key="1">
    <citation type="submission" date="2021-06" db="EMBL/GenBank/DDBJ databases">
        <authorList>
            <person name="Kallberg Y."/>
            <person name="Tangrot J."/>
            <person name="Rosling A."/>
        </authorList>
    </citation>
    <scope>NUCLEOTIDE SEQUENCE</scope>
    <source>
        <strain evidence="1">IL203A</strain>
    </source>
</reference>
<name>A0ACA9Q4S9_9GLOM</name>
<feature type="non-terminal residue" evidence="1">
    <location>
        <position position="1"/>
    </location>
</feature>
<gene>
    <name evidence="1" type="ORF">DHETER_LOCUS13626</name>
</gene>
<organism evidence="1 2">
    <name type="scientific">Dentiscutata heterogama</name>
    <dbReference type="NCBI Taxonomy" id="1316150"/>
    <lineage>
        <taxon>Eukaryota</taxon>
        <taxon>Fungi</taxon>
        <taxon>Fungi incertae sedis</taxon>
        <taxon>Mucoromycota</taxon>
        <taxon>Glomeromycotina</taxon>
        <taxon>Glomeromycetes</taxon>
        <taxon>Diversisporales</taxon>
        <taxon>Gigasporaceae</taxon>
        <taxon>Dentiscutata</taxon>
    </lineage>
</organism>
<protein>
    <submittedName>
        <fullName evidence="1">16738_t:CDS:1</fullName>
    </submittedName>
</protein>